<feature type="transmembrane region" description="Helical" evidence="1">
    <location>
        <begin position="20"/>
        <end position="38"/>
    </location>
</feature>
<feature type="transmembrane region" description="Helical" evidence="1">
    <location>
        <begin position="216"/>
        <end position="239"/>
    </location>
</feature>
<keyword evidence="1" id="KW-0812">Transmembrane</keyword>
<organism evidence="2 3">
    <name type="scientific">Stentor coeruleus</name>
    <dbReference type="NCBI Taxonomy" id="5963"/>
    <lineage>
        <taxon>Eukaryota</taxon>
        <taxon>Sar</taxon>
        <taxon>Alveolata</taxon>
        <taxon>Ciliophora</taxon>
        <taxon>Postciliodesmatophora</taxon>
        <taxon>Heterotrichea</taxon>
        <taxon>Heterotrichida</taxon>
        <taxon>Stentoridae</taxon>
        <taxon>Stentor</taxon>
    </lineage>
</organism>
<dbReference type="PANTHER" id="PTHR39299:SF1">
    <property type="entry name" value="TRANSMEMBRANE PROTEIN"/>
    <property type="match status" value="1"/>
</dbReference>
<name>A0A1R2CH44_9CILI</name>
<feature type="transmembrane region" description="Helical" evidence="1">
    <location>
        <begin position="184"/>
        <end position="204"/>
    </location>
</feature>
<keyword evidence="1" id="KW-0472">Membrane</keyword>
<evidence type="ECO:0000256" key="1">
    <source>
        <dbReference type="SAM" id="Phobius"/>
    </source>
</evidence>
<proteinExistence type="predicted"/>
<feature type="transmembrane region" description="Helical" evidence="1">
    <location>
        <begin position="159"/>
        <end position="178"/>
    </location>
</feature>
<dbReference type="OrthoDB" id="2448307at2759"/>
<keyword evidence="3" id="KW-1185">Reference proteome</keyword>
<gene>
    <name evidence="2" type="ORF">SteCoe_9680</name>
</gene>
<evidence type="ECO:0000313" key="3">
    <source>
        <dbReference type="Proteomes" id="UP000187209"/>
    </source>
</evidence>
<feature type="transmembrane region" description="Helical" evidence="1">
    <location>
        <begin position="103"/>
        <end position="127"/>
    </location>
</feature>
<dbReference type="AlphaFoldDB" id="A0A1R2CH44"/>
<sequence length="302" mass="35206">MSKFVWVDFKESLEEKMPCLLLSGLIFELIILIIMIVFEFNKESSTDLFYLFSIIILMLSTIYFAWHSIVKENAFELIAFIVMSSILNFHGIYQAITDLEITFLHWLSIATFSFVQLFYYFAFYFVYNRFGWRAVNEMNTTNLKLIKAYKLYETFMSTLKLDFLLYFMTIAMFIYYVLIDWSSFNIIGVSIGVGIFISLVNMSIIGYCSVKGEKGILMIIYLIILPFGEVLKIFMLIQVALSPGRDIDDFIFIEAVVIAVIDFIICFIMMVIGILLKIHFNIGLKHMMRKNIDSLQKPIISK</sequence>
<protein>
    <submittedName>
        <fullName evidence="2">Uncharacterized protein</fullName>
    </submittedName>
</protein>
<feature type="transmembrane region" description="Helical" evidence="1">
    <location>
        <begin position="77"/>
        <end position="97"/>
    </location>
</feature>
<feature type="transmembrane region" description="Helical" evidence="1">
    <location>
        <begin position="251"/>
        <end position="280"/>
    </location>
</feature>
<comment type="caution">
    <text evidence="2">The sequence shown here is derived from an EMBL/GenBank/DDBJ whole genome shotgun (WGS) entry which is preliminary data.</text>
</comment>
<reference evidence="2 3" key="1">
    <citation type="submission" date="2016-11" db="EMBL/GenBank/DDBJ databases">
        <title>The macronuclear genome of Stentor coeruleus: a giant cell with tiny introns.</title>
        <authorList>
            <person name="Slabodnick M."/>
            <person name="Ruby J.G."/>
            <person name="Reiff S.B."/>
            <person name="Swart E.C."/>
            <person name="Gosai S."/>
            <person name="Prabakaran S."/>
            <person name="Witkowska E."/>
            <person name="Larue G.E."/>
            <person name="Fisher S."/>
            <person name="Freeman R.M."/>
            <person name="Gunawardena J."/>
            <person name="Chu W."/>
            <person name="Stover N.A."/>
            <person name="Gregory B.D."/>
            <person name="Nowacki M."/>
            <person name="Derisi J."/>
            <person name="Roy S.W."/>
            <person name="Marshall W.F."/>
            <person name="Sood P."/>
        </authorList>
    </citation>
    <scope>NUCLEOTIDE SEQUENCE [LARGE SCALE GENOMIC DNA]</scope>
    <source>
        <strain evidence="2">WM001</strain>
    </source>
</reference>
<feature type="transmembrane region" description="Helical" evidence="1">
    <location>
        <begin position="50"/>
        <end position="70"/>
    </location>
</feature>
<dbReference type="EMBL" id="MPUH01000152">
    <property type="protein sequence ID" value="OMJ88364.1"/>
    <property type="molecule type" value="Genomic_DNA"/>
</dbReference>
<dbReference type="PANTHER" id="PTHR39299">
    <property type="entry name" value="TRANSMEMBRANE PROTEIN"/>
    <property type="match status" value="1"/>
</dbReference>
<keyword evidence="1" id="KW-1133">Transmembrane helix</keyword>
<dbReference type="Proteomes" id="UP000187209">
    <property type="component" value="Unassembled WGS sequence"/>
</dbReference>
<evidence type="ECO:0000313" key="2">
    <source>
        <dbReference type="EMBL" id="OMJ88364.1"/>
    </source>
</evidence>
<accession>A0A1R2CH44</accession>